<organism evidence="1 2">
    <name type="scientific">Ciceribacter thiooxidans</name>
    <dbReference type="NCBI Taxonomy" id="1969821"/>
    <lineage>
        <taxon>Bacteria</taxon>
        <taxon>Pseudomonadati</taxon>
        <taxon>Pseudomonadota</taxon>
        <taxon>Alphaproteobacteria</taxon>
        <taxon>Hyphomicrobiales</taxon>
        <taxon>Rhizobiaceae</taxon>
        <taxon>Ciceribacter</taxon>
    </lineage>
</organism>
<dbReference type="EC" id="2.1.1.-" evidence="1"/>
<keyword evidence="1" id="KW-0808">Transferase</keyword>
<dbReference type="PANTHER" id="PTHR43861">
    <property type="entry name" value="TRANS-ACONITATE 2-METHYLTRANSFERASE-RELATED"/>
    <property type="match status" value="1"/>
</dbReference>
<dbReference type="RefSeq" id="WP_182307735.1">
    <property type="nucleotide sequence ID" value="NZ_CP059897.1"/>
</dbReference>
<protein>
    <submittedName>
        <fullName evidence="1">Class I SAM-dependent methyltransferase</fullName>
        <ecNumber evidence="1">2.1.1.-</ecNumber>
    </submittedName>
</protein>
<dbReference type="PANTHER" id="PTHR43861:SF1">
    <property type="entry name" value="TRANS-ACONITATE 2-METHYLTRANSFERASE"/>
    <property type="match status" value="1"/>
</dbReference>
<sequence length="210" mass="23021">MTNSKQQKFWNGIAGRYAARPIKDVAAYEAMLADVALRLKPSDRVLELGCGTGGTAIRLSDGVAHWSATDFSSEMIEIARAKPGGENVNFIVADARHAFDDGPFDAICAFNLLHLVDDPPATLDRIFTNLKPGGLLITKTWCFADVGLKLRALFTLLRAVGKFPVATSLTVPQLRQAVLNAGFEIADERIFGKYRQNPYIVARKPELSDR</sequence>
<dbReference type="Pfam" id="PF13489">
    <property type="entry name" value="Methyltransf_23"/>
    <property type="match status" value="1"/>
</dbReference>
<comment type="caution">
    <text evidence="1">The sequence shown here is derived from an EMBL/GenBank/DDBJ whole genome shotgun (WGS) entry which is preliminary data.</text>
</comment>
<dbReference type="Gene3D" id="3.40.50.150">
    <property type="entry name" value="Vaccinia Virus protein VP39"/>
    <property type="match status" value="1"/>
</dbReference>
<accession>A0ABV7I8V4</accession>
<dbReference type="GO" id="GO:0008168">
    <property type="term" value="F:methyltransferase activity"/>
    <property type="evidence" value="ECO:0007669"/>
    <property type="project" value="UniProtKB-KW"/>
</dbReference>
<keyword evidence="1" id="KW-0489">Methyltransferase</keyword>
<dbReference type="CDD" id="cd02440">
    <property type="entry name" value="AdoMet_MTases"/>
    <property type="match status" value="1"/>
</dbReference>
<dbReference type="SUPFAM" id="SSF53335">
    <property type="entry name" value="S-adenosyl-L-methionine-dependent methyltransferases"/>
    <property type="match status" value="1"/>
</dbReference>
<evidence type="ECO:0000313" key="1">
    <source>
        <dbReference type="EMBL" id="MFC3166308.1"/>
    </source>
</evidence>
<dbReference type="InterPro" id="IPR029063">
    <property type="entry name" value="SAM-dependent_MTases_sf"/>
</dbReference>
<name>A0ABV7I8V4_9HYPH</name>
<evidence type="ECO:0000313" key="2">
    <source>
        <dbReference type="Proteomes" id="UP001595647"/>
    </source>
</evidence>
<gene>
    <name evidence="1" type="ORF">ACFOHV_23785</name>
</gene>
<dbReference type="GO" id="GO:0032259">
    <property type="term" value="P:methylation"/>
    <property type="evidence" value="ECO:0007669"/>
    <property type="project" value="UniProtKB-KW"/>
</dbReference>
<keyword evidence="2" id="KW-1185">Reference proteome</keyword>
<reference evidence="2" key="1">
    <citation type="journal article" date="2019" name="Int. J. Syst. Evol. Microbiol.">
        <title>The Global Catalogue of Microorganisms (GCM) 10K type strain sequencing project: providing services to taxonomists for standard genome sequencing and annotation.</title>
        <authorList>
            <consortium name="The Broad Institute Genomics Platform"/>
            <consortium name="The Broad Institute Genome Sequencing Center for Infectious Disease"/>
            <person name="Wu L."/>
            <person name="Ma J."/>
        </authorList>
    </citation>
    <scope>NUCLEOTIDE SEQUENCE [LARGE SCALE GENOMIC DNA]</scope>
    <source>
        <strain evidence="2">KCTC 52231</strain>
    </source>
</reference>
<dbReference type="EMBL" id="JBHRTG010000019">
    <property type="protein sequence ID" value="MFC3166308.1"/>
    <property type="molecule type" value="Genomic_DNA"/>
</dbReference>
<dbReference type="Proteomes" id="UP001595647">
    <property type="component" value="Unassembled WGS sequence"/>
</dbReference>
<proteinExistence type="predicted"/>